<evidence type="ECO:0000256" key="6">
    <source>
        <dbReference type="ARBA" id="ARBA00023134"/>
    </source>
</evidence>
<evidence type="ECO:0000313" key="11">
    <source>
        <dbReference type="Proteomes" id="UP000008957"/>
    </source>
</evidence>
<dbReference type="Gene3D" id="3.20.20.70">
    <property type="entry name" value="Aldolase class I"/>
    <property type="match status" value="1"/>
</dbReference>
<evidence type="ECO:0000256" key="2">
    <source>
        <dbReference type="ARBA" id="ARBA00022723"/>
    </source>
</evidence>
<dbReference type="GO" id="GO:0051539">
    <property type="term" value="F:4 iron, 4 sulfur cluster binding"/>
    <property type="evidence" value="ECO:0007669"/>
    <property type="project" value="UniProtKB-KW"/>
</dbReference>
<evidence type="ECO:0000259" key="9">
    <source>
        <dbReference type="PROSITE" id="PS51918"/>
    </source>
</evidence>
<dbReference type="CDD" id="cd01335">
    <property type="entry name" value="Radical_SAM"/>
    <property type="match status" value="1"/>
</dbReference>
<keyword evidence="5" id="KW-0411">Iron-sulfur</keyword>
<evidence type="ECO:0000313" key="10">
    <source>
        <dbReference type="EMBL" id="CBL28849.1"/>
    </source>
</evidence>
<dbReference type="GO" id="GO:0046872">
    <property type="term" value="F:metal ion binding"/>
    <property type="evidence" value="ECO:0007669"/>
    <property type="project" value="UniProtKB-KW"/>
</dbReference>
<dbReference type="InterPro" id="IPR006638">
    <property type="entry name" value="Elp3/MiaA/NifB-like_rSAM"/>
</dbReference>
<evidence type="ECO:0000256" key="8">
    <source>
        <dbReference type="SAM" id="MobiDB-lite"/>
    </source>
</evidence>
<dbReference type="InterPro" id="IPR013785">
    <property type="entry name" value="Aldolase_TIM"/>
</dbReference>
<keyword evidence="6" id="KW-0342">GTP-binding</keyword>
<dbReference type="GO" id="GO:0006777">
    <property type="term" value="P:Mo-molybdopterin cofactor biosynthetic process"/>
    <property type="evidence" value="ECO:0007669"/>
    <property type="project" value="UniProtKB-KW"/>
</dbReference>
<keyword evidence="11" id="KW-1185">Reference proteome</keyword>
<dbReference type="InterPro" id="IPR050105">
    <property type="entry name" value="MoCo_biosynth_MoaA/MoaC"/>
</dbReference>
<dbReference type="GO" id="GO:0005525">
    <property type="term" value="F:GTP binding"/>
    <property type="evidence" value="ECO:0007669"/>
    <property type="project" value="UniProtKB-KW"/>
</dbReference>
<dbReference type="PANTHER" id="PTHR22960:SF0">
    <property type="entry name" value="MOLYBDENUM COFACTOR BIOSYNTHESIS PROTEIN 1"/>
    <property type="match status" value="1"/>
</dbReference>
<protein>
    <submittedName>
        <fullName evidence="10">Molybdenum cofactor biosynthesis enzyme</fullName>
    </submittedName>
</protein>
<reference evidence="11" key="1">
    <citation type="submission" date="2010-03" db="EMBL/GenBank/DDBJ databases">
        <title>The genome sequence of Synergistetes sp. SGP1.</title>
        <authorList>
            <consortium name="metaHIT consortium -- http://www.metahit.eu/"/>
            <person name="Pajon A."/>
            <person name="Turner K."/>
            <person name="Parkhill J."/>
            <person name="Wade W."/>
            <person name="Vartoukian S."/>
        </authorList>
    </citation>
    <scope>NUCLEOTIDE SEQUENCE [LARGE SCALE GENOMIC DNA]</scope>
    <source>
        <strain evidence="11">SGP1</strain>
    </source>
</reference>
<dbReference type="GO" id="GO:0061798">
    <property type="term" value="F:GTP 3',8'-cyclase activity"/>
    <property type="evidence" value="ECO:0007669"/>
    <property type="project" value="TreeGrafter"/>
</dbReference>
<evidence type="ECO:0000256" key="4">
    <source>
        <dbReference type="ARBA" id="ARBA00023004"/>
    </source>
</evidence>
<evidence type="ECO:0000256" key="5">
    <source>
        <dbReference type="ARBA" id="ARBA00023014"/>
    </source>
</evidence>
<proteinExistence type="predicted"/>
<dbReference type="KEGG" id="sbr:SY1_20920"/>
<dbReference type="Pfam" id="PF04055">
    <property type="entry name" value="Radical_SAM"/>
    <property type="match status" value="1"/>
</dbReference>
<reference evidence="10 11" key="2">
    <citation type="submission" date="2010-03" db="EMBL/GenBank/DDBJ databases">
        <authorList>
            <person name="Pajon A."/>
        </authorList>
    </citation>
    <scope>NUCLEOTIDE SEQUENCE [LARGE SCALE GENOMIC DNA]</scope>
    <source>
        <strain evidence="10 11">SGP1</strain>
    </source>
</reference>
<accession>A0AB94IYR9</accession>
<dbReference type="EMBL" id="FP929056">
    <property type="protein sequence ID" value="CBL28849.1"/>
    <property type="molecule type" value="Genomic_DNA"/>
</dbReference>
<feature type="domain" description="Radical SAM core" evidence="9">
    <location>
        <begin position="1"/>
        <end position="204"/>
    </location>
</feature>
<dbReference type="GO" id="GO:0061799">
    <property type="term" value="F:cyclic pyranopterin monophosphate synthase activity"/>
    <property type="evidence" value="ECO:0007669"/>
    <property type="project" value="TreeGrafter"/>
</dbReference>
<dbReference type="Pfam" id="PF06463">
    <property type="entry name" value="Mob_synth_C"/>
    <property type="match status" value="1"/>
</dbReference>
<organism evidence="10 11">
    <name type="scientific">Fretibacterium fastidiosum</name>
    <dbReference type="NCBI Taxonomy" id="651822"/>
    <lineage>
        <taxon>Bacteria</taxon>
        <taxon>Thermotogati</taxon>
        <taxon>Synergistota</taxon>
        <taxon>Synergistia</taxon>
        <taxon>Synergistales</taxon>
        <taxon>Aminobacteriaceae</taxon>
        <taxon>Fretibacterium</taxon>
    </lineage>
</organism>
<keyword evidence="7" id="KW-0501">Molybdenum cofactor biosynthesis</keyword>
<dbReference type="PANTHER" id="PTHR22960">
    <property type="entry name" value="MOLYBDOPTERIN COFACTOR SYNTHESIS PROTEIN A"/>
    <property type="match status" value="1"/>
</dbReference>
<evidence type="ECO:0000256" key="3">
    <source>
        <dbReference type="ARBA" id="ARBA00022741"/>
    </source>
</evidence>
<name>A0AB94IYR9_9BACT</name>
<keyword evidence="4" id="KW-0408">Iron</keyword>
<keyword evidence="3" id="KW-0547">Nucleotide-binding</keyword>
<dbReference type="CDD" id="cd21117">
    <property type="entry name" value="Twitch_MoaA"/>
    <property type="match status" value="1"/>
</dbReference>
<dbReference type="PROSITE" id="PS51918">
    <property type="entry name" value="RADICAL_SAM"/>
    <property type="match status" value="1"/>
</dbReference>
<dbReference type="SMART" id="SM00729">
    <property type="entry name" value="Elp3"/>
    <property type="match status" value="1"/>
</dbReference>
<dbReference type="InterPro" id="IPR010505">
    <property type="entry name" value="MoaA_twitch"/>
</dbReference>
<keyword evidence="1" id="KW-0949">S-adenosyl-L-methionine</keyword>
<dbReference type="AlphaFoldDB" id="A0AB94IYR9"/>
<gene>
    <name evidence="10" type="ORF">SY1_20920</name>
</gene>
<sequence>MAHADMMSEDETITAIEAAVGLGVFKLRITGGEPLVKKNILSLCRRAAAIPGVRELCLTTNGTLLPHMAEALKDVGVSRLNISLDTLDPQKYAWITRGGMLSDVLKGLEAAKKSGFTHTKINAVLIGGFNDDELAALADLTRSEDIDVRFIELMPMPAAVCEFGREAFMTAGEAAARLPHLIPLPDEPGELTSHVRLYKLPRARGRVGFITPMSHNFCASCDRIRITADGRVKPCLHSPLEFSIPRPLTAEARGGLDRDEMKRVIMEAVAAKPARHDLQKDRMSAAGRTMNGIGG</sequence>
<dbReference type="SUPFAM" id="SSF102114">
    <property type="entry name" value="Radical SAM enzymes"/>
    <property type="match status" value="1"/>
</dbReference>
<evidence type="ECO:0000256" key="1">
    <source>
        <dbReference type="ARBA" id="ARBA00022691"/>
    </source>
</evidence>
<dbReference type="InterPro" id="IPR007197">
    <property type="entry name" value="rSAM"/>
</dbReference>
<evidence type="ECO:0000256" key="7">
    <source>
        <dbReference type="ARBA" id="ARBA00023150"/>
    </source>
</evidence>
<feature type="region of interest" description="Disordered" evidence="8">
    <location>
        <begin position="275"/>
        <end position="295"/>
    </location>
</feature>
<dbReference type="InterPro" id="IPR058240">
    <property type="entry name" value="rSAM_sf"/>
</dbReference>
<dbReference type="Proteomes" id="UP000008957">
    <property type="component" value="Chromosome"/>
</dbReference>
<keyword evidence="2" id="KW-0479">Metal-binding</keyword>